<dbReference type="EMBL" id="JACHNL010000007">
    <property type="protein sequence ID" value="MBB4724733.1"/>
    <property type="molecule type" value="Genomic_DNA"/>
</dbReference>
<reference evidence="1 2" key="1">
    <citation type="submission" date="2020-08" db="EMBL/GenBank/DDBJ databases">
        <title>Studying the diversity of plant-associated saprophytic bacteria and their role in host health and plant-pathogen interactions.</title>
        <authorList>
            <person name="Potnis N."/>
        </authorList>
    </citation>
    <scope>NUCLEOTIDE SEQUENCE [LARGE SCALE GENOMIC DNA]</scope>
    <source>
        <strain evidence="1 2">CFBP 7922</strain>
    </source>
</reference>
<dbReference type="NCBIfam" id="NF042942">
    <property type="entry name" value="SIR2_antiphage"/>
    <property type="match status" value="1"/>
</dbReference>
<protein>
    <recommendedName>
        <fullName evidence="3">SIR2-like domain-containing protein</fullName>
    </recommendedName>
</protein>
<accession>A0AAW3U6I3</accession>
<evidence type="ECO:0000313" key="1">
    <source>
        <dbReference type="EMBL" id="MBB4724733.1"/>
    </source>
</evidence>
<dbReference type="RefSeq" id="WP_039442440.1">
    <property type="nucleotide sequence ID" value="NZ_JACHNK010000007.1"/>
</dbReference>
<dbReference type="InterPro" id="IPR049977">
    <property type="entry name" value="SIR2-like_antiphage-assoc"/>
</dbReference>
<dbReference type="Proteomes" id="UP000576603">
    <property type="component" value="Unassembled WGS sequence"/>
</dbReference>
<gene>
    <name evidence="1" type="ORF">FHY32_003111</name>
</gene>
<sequence>MSIVAYRGGKQITDEIELQAYLASLLRVENVGLLLGAGASCSAGGQTMRTLWNSFLAENPAKADWLLAQKFITENEKRLPLPPAPAPPPGVVPPAPNPFIQVSVPVAALPNFEVLLDKLEIAILEWGRQGSPQLTEAQGVRTALFRSVVSAAKLKEDWWKSPLGADLANELGAHRLILQKLVAARQPGQPAPWVFTTNYDLAIEWAAESVDLQVINGFLGVHSRRFSPQSFDLGFRNAQAKGEARFGVYNIYLAKLHGSLTWKEVDHSLYEVSASEAWRDIDEFLTGFQETLSYLVLPRAAKYLQTVGYVMGELLRRFAEFMARPQTALIISGYGFGDEHINRLIRSALLNPTLQVVVYLPEFKGDPGDSDLPQTVRRLLALQTPRLTIVGGGSRAFTSALAADLPDPTIYDQELADLRRRLMPEKPDLEEDDEL</sequence>
<organism evidence="1 2">
    <name type="scientific">Xanthomonas euvesicatoria</name>
    <dbReference type="NCBI Taxonomy" id="456327"/>
    <lineage>
        <taxon>Bacteria</taxon>
        <taxon>Pseudomonadati</taxon>
        <taxon>Pseudomonadota</taxon>
        <taxon>Gammaproteobacteria</taxon>
        <taxon>Lysobacterales</taxon>
        <taxon>Lysobacteraceae</taxon>
        <taxon>Xanthomonas</taxon>
    </lineage>
</organism>
<dbReference type="Pfam" id="PF13289">
    <property type="entry name" value="SIR2_2"/>
    <property type="match status" value="1"/>
</dbReference>
<dbReference type="AlphaFoldDB" id="A0AAW3U6I3"/>
<comment type="caution">
    <text evidence="1">The sequence shown here is derived from an EMBL/GenBank/DDBJ whole genome shotgun (WGS) entry which is preliminary data.</text>
</comment>
<evidence type="ECO:0008006" key="3">
    <source>
        <dbReference type="Google" id="ProtNLM"/>
    </source>
</evidence>
<evidence type="ECO:0000313" key="2">
    <source>
        <dbReference type="Proteomes" id="UP000576603"/>
    </source>
</evidence>
<name>A0AAW3U6I3_XANEU</name>
<proteinExistence type="predicted"/>